<dbReference type="Proteomes" id="UP000195137">
    <property type="component" value="Unassembled WGS sequence"/>
</dbReference>
<name>A0A1Y3GB95_9EURY</name>
<dbReference type="AlphaFoldDB" id="A0A1Y3GB95"/>
<sequence length="76" mass="8511">MTGENVEKEDLSGGDDEKLFMVCPVCGSPSIYQALGMIMGQHYKCPECNYSGSLVIEGNKEMVKEIREKYKEKKEG</sequence>
<evidence type="ECO:0000313" key="2">
    <source>
        <dbReference type="Proteomes" id="UP000195137"/>
    </source>
</evidence>
<reference evidence="1 2" key="1">
    <citation type="submission" date="2016-12" db="EMBL/GenBank/DDBJ databases">
        <title>Discovery of methanogenic haloarchaea.</title>
        <authorList>
            <person name="Sorokin D.Y."/>
            <person name="Makarova K.S."/>
            <person name="Abbas B."/>
            <person name="Ferrer M."/>
            <person name="Golyshin P.N."/>
        </authorList>
    </citation>
    <scope>NUCLEOTIDE SEQUENCE [LARGE SCALE GENOMIC DNA]</scope>
    <source>
        <strain evidence="1">AMET1</strain>
    </source>
</reference>
<dbReference type="OrthoDB" id="70849at2157"/>
<evidence type="ECO:0000313" key="1">
    <source>
        <dbReference type="EMBL" id="OUJ18689.1"/>
    </source>
</evidence>
<comment type="caution">
    <text evidence="1">The sequence shown here is derived from an EMBL/GenBank/DDBJ whole genome shotgun (WGS) entry which is preliminary data.</text>
</comment>
<gene>
    <name evidence="1" type="ORF">AMET1_0337</name>
</gene>
<dbReference type="RefSeq" id="WP_086637358.1">
    <property type="nucleotide sequence ID" value="NZ_MRZU01000003.1"/>
</dbReference>
<organism evidence="1 2">
    <name type="scientific">Methanonatronarchaeum thermophilum</name>
    <dbReference type="NCBI Taxonomy" id="1927129"/>
    <lineage>
        <taxon>Archaea</taxon>
        <taxon>Methanobacteriati</taxon>
        <taxon>Methanobacteriota</taxon>
        <taxon>Methanonatronarchaeia</taxon>
        <taxon>Methanonatronarchaeales</taxon>
        <taxon>Methanonatronarchaeaceae</taxon>
        <taxon>Methanonatronarchaeum</taxon>
    </lineage>
</organism>
<accession>A0A1Y3GB95</accession>
<keyword evidence="2" id="KW-1185">Reference proteome</keyword>
<dbReference type="EMBL" id="MRZU01000003">
    <property type="protein sequence ID" value="OUJ18689.1"/>
    <property type="molecule type" value="Genomic_DNA"/>
</dbReference>
<proteinExistence type="predicted"/>
<protein>
    <submittedName>
        <fullName evidence="1">Zn finger protein C2C2 type</fullName>
    </submittedName>
</protein>